<evidence type="ECO:0000256" key="6">
    <source>
        <dbReference type="SAM" id="MobiDB-lite"/>
    </source>
</evidence>
<dbReference type="STRING" id="456900.A0A151K2G8"/>
<protein>
    <recommendedName>
        <fullName evidence="5">Deoxyuridine 5'-triphosphate nucleotidohydrolase</fullName>
        <shortName evidence="5">dUTPase</shortName>
        <ecNumber evidence="5">3.6.1.23</ecNumber>
    </recommendedName>
    <alternativeName>
        <fullName evidence="5">dUTP pyrophosphatase</fullName>
    </alternativeName>
</protein>
<organism evidence="8 9">
    <name type="scientific">Cyphomyrmex costatus</name>
    <dbReference type="NCBI Taxonomy" id="456900"/>
    <lineage>
        <taxon>Eukaryota</taxon>
        <taxon>Metazoa</taxon>
        <taxon>Ecdysozoa</taxon>
        <taxon>Arthropoda</taxon>
        <taxon>Hexapoda</taxon>
        <taxon>Insecta</taxon>
        <taxon>Pterygota</taxon>
        <taxon>Neoptera</taxon>
        <taxon>Endopterygota</taxon>
        <taxon>Hymenoptera</taxon>
        <taxon>Apocrita</taxon>
        <taxon>Aculeata</taxon>
        <taxon>Formicoidea</taxon>
        <taxon>Formicidae</taxon>
        <taxon>Myrmicinae</taxon>
        <taxon>Cyphomyrmex</taxon>
    </lineage>
</organism>
<dbReference type="Gene3D" id="2.70.40.10">
    <property type="match status" value="1"/>
</dbReference>
<evidence type="ECO:0000313" key="9">
    <source>
        <dbReference type="Proteomes" id="UP000078542"/>
    </source>
</evidence>
<dbReference type="InterPro" id="IPR029054">
    <property type="entry name" value="dUTPase-like"/>
</dbReference>
<dbReference type="PANTHER" id="PTHR11241">
    <property type="entry name" value="DEOXYURIDINE 5'-TRIPHOSPHATE NUCLEOTIDOHYDROLASE"/>
    <property type="match status" value="1"/>
</dbReference>
<dbReference type="AlphaFoldDB" id="A0A151K2G8"/>
<dbReference type="GO" id="GO:0000287">
    <property type="term" value="F:magnesium ion binding"/>
    <property type="evidence" value="ECO:0007669"/>
    <property type="project" value="UniProtKB-UniRule"/>
</dbReference>
<evidence type="ECO:0000256" key="5">
    <source>
        <dbReference type="RuleBase" id="RU367024"/>
    </source>
</evidence>
<dbReference type="InterPro" id="IPR033704">
    <property type="entry name" value="dUTPase_trimeric"/>
</dbReference>
<sequence>GTIDSGYRGELKVLLINHDRDLDIMIKRGDRIAQLVIQRVEQVQFVESDTLDDTERGAGGYGSSGISSLPGNPATDASSDQSESDT</sequence>
<evidence type="ECO:0000256" key="2">
    <source>
        <dbReference type="ARBA" id="ARBA00006581"/>
    </source>
</evidence>
<proteinExistence type="inferred from homology"/>
<keyword evidence="3 5" id="KW-0378">Hydrolase</keyword>
<name>A0A151K2G8_9HYME</name>
<comment type="caution">
    <text evidence="8">The sequence shown here is derived from an EMBL/GenBank/DDBJ whole genome shotgun (WGS) entry which is preliminary data.</text>
</comment>
<dbReference type="EC" id="3.6.1.23" evidence="5"/>
<accession>A0A151K2G8</accession>
<dbReference type="Pfam" id="PF00692">
    <property type="entry name" value="dUTPase"/>
    <property type="match status" value="1"/>
</dbReference>
<keyword evidence="5" id="KW-0460">Magnesium</keyword>
<feature type="domain" description="dUTPase-like" evidence="7">
    <location>
        <begin position="1"/>
        <end position="65"/>
    </location>
</feature>
<keyword evidence="5" id="KW-0479">Metal-binding</keyword>
<comment type="function">
    <text evidence="5">Involved in nucleotide metabolism via production of dUMP, the immediate precursor of thymidine nucleotides, and decreases the intracellular concentration of dUTP so that uracil cannot be incorporated into DNA.</text>
</comment>
<evidence type="ECO:0000256" key="4">
    <source>
        <dbReference type="ARBA" id="ARBA00023080"/>
    </source>
</evidence>
<evidence type="ECO:0000256" key="3">
    <source>
        <dbReference type="ARBA" id="ARBA00022801"/>
    </source>
</evidence>
<dbReference type="GO" id="GO:0046081">
    <property type="term" value="P:dUTP catabolic process"/>
    <property type="evidence" value="ECO:0007669"/>
    <property type="project" value="UniProtKB-UniRule"/>
</dbReference>
<evidence type="ECO:0000259" key="7">
    <source>
        <dbReference type="Pfam" id="PF00692"/>
    </source>
</evidence>
<feature type="region of interest" description="Disordered" evidence="6">
    <location>
        <begin position="47"/>
        <end position="86"/>
    </location>
</feature>
<dbReference type="SUPFAM" id="SSF51283">
    <property type="entry name" value="dUTPase-like"/>
    <property type="match status" value="1"/>
</dbReference>
<comment type="catalytic activity">
    <reaction evidence="5">
        <text>dUTP + H2O = dUMP + diphosphate + H(+)</text>
        <dbReference type="Rhea" id="RHEA:10248"/>
        <dbReference type="ChEBI" id="CHEBI:15377"/>
        <dbReference type="ChEBI" id="CHEBI:15378"/>
        <dbReference type="ChEBI" id="CHEBI:33019"/>
        <dbReference type="ChEBI" id="CHEBI:61555"/>
        <dbReference type="ChEBI" id="CHEBI:246422"/>
        <dbReference type="EC" id="3.6.1.23"/>
    </reaction>
</comment>
<comment type="similarity">
    <text evidence="2 5">Belongs to the dUTPase family.</text>
</comment>
<keyword evidence="9" id="KW-1185">Reference proteome</keyword>
<dbReference type="UniPathway" id="UPA00610">
    <property type="reaction ID" value="UER00666"/>
</dbReference>
<dbReference type="EMBL" id="LKEX01021733">
    <property type="protein sequence ID" value="KYN50319.1"/>
    <property type="molecule type" value="Genomic_DNA"/>
</dbReference>
<dbReference type="PANTHER" id="PTHR11241:SF0">
    <property type="entry name" value="DEOXYURIDINE 5'-TRIPHOSPHATE NUCLEOTIDOHYDROLASE"/>
    <property type="match status" value="1"/>
</dbReference>
<keyword evidence="4 5" id="KW-0546">Nucleotide metabolism</keyword>
<evidence type="ECO:0000313" key="8">
    <source>
        <dbReference type="EMBL" id="KYN50319.1"/>
    </source>
</evidence>
<dbReference type="GO" id="GO:0004170">
    <property type="term" value="F:dUTP diphosphatase activity"/>
    <property type="evidence" value="ECO:0007669"/>
    <property type="project" value="UniProtKB-UniRule"/>
</dbReference>
<dbReference type="CDD" id="cd07557">
    <property type="entry name" value="trimeric_dUTPase"/>
    <property type="match status" value="1"/>
</dbReference>
<feature type="non-terminal residue" evidence="8">
    <location>
        <position position="1"/>
    </location>
</feature>
<dbReference type="InterPro" id="IPR008181">
    <property type="entry name" value="dUTPase"/>
</dbReference>
<comment type="cofactor">
    <cofactor evidence="5">
        <name>Mg(2+)</name>
        <dbReference type="ChEBI" id="CHEBI:18420"/>
    </cofactor>
</comment>
<comment type="pathway">
    <text evidence="1 5">Pyrimidine metabolism; dUMP biosynthesis; dUMP from dCTP (dUTP route): step 2/2.</text>
</comment>
<dbReference type="Proteomes" id="UP000078542">
    <property type="component" value="Unassembled WGS sequence"/>
</dbReference>
<dbReference type="InterPro" id="IPR036157">
    <property type="entry name" value="dUTPase-like_sf"/>
</dbReference>
<feature type="compositionally biased region" description="Polar residues" evidence="6">
    <location>
        <begin position="75"/>
        <end position="86"/>
    </location>
</feature>
<gene>
    <name evidence="8" type="ORF">ALC62_12153</name>
</gene>
<reference evidence="8 9" key="1">
    <citation type="submission" date="2016-03" db="EMBL/GenBank/DDBJ databases">
        <title>Cyphomyrmex costatus WGS genome.</title>
        <authorList>
            <person name="Nygaard S."/>
            <person name="Hu H."/>
            <person name="Boomsma J."/>
            <person name="Zhang G."/>
        </authorList>
    </citation>
    <scope>NUCLEOTIDE SEQUENCE [LARGE SCALE GENOMIC DNA]</scope>
    <source>
        <strain evidence="8">MS0001</strain>
        <tissue evidence="8">Whole body</tissue>
    </source>
</reference>
<evidence type="ECO:0000256" key="1">
    <source>
        <dbReference type="ARBA" id="ARBA00005142"/>
    </source>
</evidence>
<dbReference type="GO" id="GO:0006226">
    <property type="term" value="P:dUMP biosynthetic process"/>
    <property type="evidence" value="ECO:0007669"/>
    <property type="project" value="UniProtKB-UniRule"/>
</dbReference>